<proteinExistence type="predicted"/>
<feature type="region of interest" description="Disordered" evidence="1">
    <location>
        <begin position="14"/>
        <end position="70"/>
    </location>
</feature>
<sequence length="81" mass="9531">RVDLLLRRVLRHDPWRPCRPDGAGRVRSRRRGQHRVVDDSRQTGERHGRRDGPGRGCRQHHRDHDPRVQGRRVQAVVALQP</sequence>
<feature type="compositionally biased region" description="Basic and acidic residues" evidence="1">
    <location>
        <begin position="35"/>
        <end position="53"/>
    </location>
</feature>
<comment type="caution">
    <text evidence="2">The sequence shown here is derived from an EMBL/GenBank/DDBJ whole genome shotgun (WGS) entry which is preliminary data.</text>
</comment>
<evidence type="ECO:0000313" key="2">
    <source>
        <dbReference type="EMBL" id="GFD54035.1"/>
    </source>
</evidence>
<name>A0A699X2P6_TANCI</name>
<reference evidence="2" key="1">
    <citation type="journal article" date="2019" name="Sci. Rep.">
        <title>Draft genome of Tanacetum cinerariifolium, the natural source of mosquito coil.</title>
        <authorList>
            <person name="Yamashiro T."/>
            <person name="Shiraishi A."/>
            <person name="Satake H."/>
            <person name="Nakayama K."/>
        </authorList>
    </citation>
    <scope>NUCLEOTIDE SEQUENCE</scope>
</reference>
<feature type="compositionally biased region" description="Basic and acidic residues" evidence="1">
    <location>
        <begin position="14"/>
        <end position="24"/>
    </location>
</feature>
<protein>
    <submittedName>
        <fullName evidence="2">Uncharacterized protein</fullName>
    </submittedName>
</protein>
<dbReference type="AlphaFoldDB" id="A0A699X2P6"/>
<feature type="non-terminal residue" evidence="2">
    <location>
        <position position="1"/>
    </location>
</feature>
<accession>A0A699X2P6</accession>
<dbReference type="EMBL" id="BKCJ011801620">
    <property type="protein sequence ID" value="GFD54035.1"/>
    <property type="molecule type" value="Genomic_DNA"/>
</dbReference>
<feature type="non-terminal residue" evidence="2">
    <location>
        <position position="81"/>
    </location>
</feature>
<evidence type="ECO:0000256" key="1">
    <source>
        <dbReference type="SAM" id="MobiDB-lite"/>
    </source>
</evidence>
<organism evidence="2">
    <name type="scientific">Tanacetum cinerariifolium</name>
    <name type="common">Dalmatian daisy</name>
    <name type="synonym">Chrysanthemum cinerariifolium</name>
    <dbReference type="NCBI Taxonomy" id="118510"/>
    <lineage>
        <taxon>Eukaryota</taxon>
        <taxon>Viridiplantae</taxon>
        <taxon>Streptophyta</taxon>
        <taxon>Embryophyta</taxon>
        <taxon>Tracheophyta</taxon>
        <taxon>Spermatophyta</taxon>
        <taxon>Magnoliopsida</taxon>
        <taxon>eudicotyledons</taxon>
        <taxon>Gunneridae</taxon>
        <taxon>Pentapetalae</taxon>
        <taxon>asterids</taxon>
        <taxon>campanulids</taxon>
        <taxon>Asterales</taxon>
        <taxon>Asteraceae</taxon>
        <taxon>Asteroideae</taxon>
        <taxon>Anthemideae</taxon>
        <taxon>Anthemidinae</taxon>
        <taxon>Tanacetum</taxon>
    </lineage>
</organism>
<gene>
    <name evidence="2" type="ORF">Tci_926004</name>
</gene>